<feature type="compositionally biased region" description="Polar residues" evidence="1">
    <location>
        <begin position="323"/>
        <end position="334"/>
    </location>
</feature>
<evidence type="ECO:0008006" key="4">
    <source>
        <dbReference type="Google" id="ProtNLM"/>
    </source>
</evidence>
<dbReference type="KEGG" id="schv:BRCON_0861"/>
<feature type="region of interest" description="Disordered" evidence="1">
    <location>
        <begin position="28"/>
        <end position="55"/>
    </location>
</feature>
<dbReference type="Proteomes" id="UP000262583">
    <property type="component" value="Chromosome"/>
</dbReference>
<gene>
    <name evidence="2" type="ORF">BRCON_0861</name>
</gene>
<proteinExistence type="predicted"/>
<name>A0A2Z4Y434_SUMC1</name>
<feature type="compositionally biased region" description="Low complexity" evidence="1">
    <location>
        <begin position="369"/>
        <end position="379"/>
    </location>
</feature>
<dbReference type="Gene3D" id="2.60.40.1120">
    <property type="entry name" value="Carboxypeptidase-like, regulatory domain"/>
    <property type="match status" value="1"/>
</dbReference>
<dbReference type="AlphaFoldDB" id="A0A2Z4Y434"/>
<dbReference type="EMBL" id="CP030759">
    <property type="protein sequence ID" value="AXA35638.1"/>
    <property type="molecule type" value="Genomic_DNA"/>
</dbReference>
<dbReference type="SUPFAM" id="SSF49464">
    <property type="entry name" value="Carboxypeptidase regulatory domain-like"/>
    <property type="match status" value="1"/>
</dbReference>
<sequence>MKFSHWVAGVTLGFCFILASCGTEEVSQPSASTPAPTVGKQAATPPSPPSDAATTSPAVVVRLDDRELWAPLLGTIKAYVIREASQLAPGLLADGFLGDLVLENDLVRFVVRRPDKNLPSMPPIGAIIDVSNSRSKADYLNYYEAIPDVESTTSKIRYESVASFIVDRQTTARLVLRGHVVETVADAESTTSSERQLAVSAVTTYELPKNEPYLRISTKFTNESSAPVTLAPGDYIDWGEATTFVEGAGVLPTIYEPANWVAAAIDDFSAGVCVPGMQPLLAVTSGRFTVVQAFGNAAALKASTSISVPKPSKLSPTPLGESLKTTPSGVSSPAVQAPSGPGQSLTPTLPVPQPTVAPPASKETRYNQSPVLPLRSPSRSETHYGPSLAPPAKETKYTGVGETLRDNAPNEEDLPGKLSLGGGAESRSDSTKSEKKSDGVLIDDKGRVTLQPGQSVEFVRYLVVSTRDLGRLGRTVYELKGIPTSVIAGAVLEDGSNAPIEDAEIRISGGPKWDGKSNPRAFTRAVTRRDGTFSVRLPYGNYHVTAFKVGRTVKGGSQIVKLFRNSPNQIVALLMSRPATVRVAVSDPDAPTSVGLPCRVTLLAKPGTPPVDWGFSPNIAGGVRNLFYLPFGAAVMPVTPGQYRMIISRGIEYDAVEQDIVVTEGSDQKIVVTLPHAWKMPGTISTDIGVMTTASAVGLITPEDLVIMAACEGVSVLVSGDYDQATDLAPVIQRLKLDSYVRAFPGMRMLVHGRGLTANVLVYPVTQATAEKLRQFQAKHRGAAPDIFLADLRRAFPDLVIQVDQPLHPLGGYLAQFPFDQQFKRFQDDNVPPPDFHALQVLNGKVVGEFQDLQDRYFDLAIKRTRWPEPAPALTAIGGSMCRLPYGTEVGYPRVYVYTTRDTLDRFTPEDLVQAIKGQHVVVTNSLFPKLNGYNPATRTFGAQPGDVIETGTTGSLPLKINIYAASWVSLSNFDLTWNGKAVRRIQVMPVQRVLRYPVRAQKDADQQIVYVTSDGFTNLVAYSARKTLSPIVPPAPQDWGGEVWPLSWTGPIFIDQDRNGKVVIPAENSGEKTTSP</sequence>
<protein>
    <recommendedName>
        <fullName evidence="4">Carboxypeptidase regulatory-like domain-containing protein</fullName>
    </recommendedName>
</protein>
<dbReference type="InterPro" id="IPR008969">
    <property type="entry name" value="CarboxyPept-like_regulatory"/>
</dbReference>
<accession>A0A2Z4Y434</accession>
<evidence type="ECO:0000313" key="2">
    <source>
        <dbReference type="EMBL" id="AXA35638.1"/>
    </source>
</evidence>
<organism evidence="2 3">
    <name type="scientific">Sumerlaea chitinivorans</name>
    <dbReference type="NCBI Taxonomy" id="2250252"/>
    <lineage>
        <taxon>Bacteria</taxon>
        <taxon>Candidatus Sumerlaeota</taxon>
        <taxon>Candidatus Sumerlaeia</taxon>
        <taxon>Candidatus Sumerlaeales</taxon>
        <taxon>Candidatus Sumerlaeaceae</taxon>
        <taxon>Candidatus Sumerlaea</taxon>
    </lineage>
</organism>
<feature type="region of interest" description="Disordered" evidence="1">
    <location>
        <begin position="306"/>
        <end position="439"/>
    </location>
</feature>
<evidence type="ECO:0000256" key="1">
    <source>
        <dbReference type="SAM" id="MobiDB-lite"/>
    </source>
</evidence>
<evidence type="ECO:0000313" key="3">
    <source>
        <dbReference type="Proteomes" id="UP000262583"/>
    </source>
</evidence>
<feature type="compositionally biased region" description="Basic and acidic residues" evidence="1">
    <location>
        <begin position="426"/>
        <end position="439"/>
    </location>
</feature>
<dbReference type="PROSITE" id="PS51257">
    <property type="entry name" value="PROKAR_LIPOPROTEIN"/>
    <property type="match status" value="1"/>
</dbReference>
<reference evidence="2 3" key="1">
    <citation type="submission" date="2018-05" db="EMBL/GenBank/DDBJ databases">
        <title>A metagenomic window into the 2 km-deep terrestrial subsurface aquifer revealed taxonomically and functionally diverse microbial community comprising novel uncultured bacterial lineages.</title>
        <authorList>
            <person name="Kadnikov V.V."/>
            <person name="Mardanov A.V."/>
            <person name="Beletsky A.V."/>
            <person name="Banks D."/>
            <person name="Pimenov N.V."/>
            <person name="Frank Y.A."/>
            <person name="Karnachuk O.V."/>
            <person name="Ravin N.V."/>
        </authorList>
    </citation>
    <scope>NUCLEOTIDE SEQUENCE [LARGE SCALE GENOMIC DNA]</scope>
    <source>
        <strain evidence="2">BY</strain>
    </source>
</reference>